<gene>
    <name evidence="11" type="ORF">SAMN05421742_10125</name>
</gene>
<proteinExistence type="inferred from homology"/>
<evidence type="ECO:0000256" key="5">
    <source>
        <dbReference type="ARBA" id="ARBA00022519"/>
    </source>
</evidence>
<evidence type="ECO:0000256" key="9">
    <source>
        <dbReference type="RuleBase" id="RU363032"/>
    </source>
</evidence>
<dbReference type="NCBIfam" id="TIGR01726">
    <property type="entry name" value="HEQRo_perm_3TM"/>
    <property type="match status" value="1"/>
</dbReference>
<comment type="similarity">
    <text evidence="2">Belongs to the binding-protein-dependent transport system permease family. HisMQ subfamily.</text>
</comment>
<protein>
    <submittedName>
        <fullName evidence="11">Polar amino acid transport system permease protein</fullName>
    </submittedName>
</protein>
<keyword evidence="3 9" id="KW-0813">Transport</keyword>
<reference evidence="12" key="1">
    <citation type="submission" date="2016-10" db="EMBL/GenBank/DDBJ databases">
        <authorList>
            <person name="Varghese N."/>
            <person name="Submissions S."/>
        </authorList>
    </citation>
    <scope>NUCLEOTIDE SEQUENCE [LARGE SCALE GENOMIC DNA]</scope>
    <source>
        <strain evidence="12">930I</strain>
    </source>
</reference>
<organism evidence="11 12">
    <name type="scientific">Roseospirillum parvum</name>
    <dbReference type="NCBI Taxonomy" id="83401"/>
    <lineage>
        <taxon>Bacteria</taxon>
        <taxon>Pseudomonadati</taxon>
        <taxon>Pseudomonadota</taxon>
        <taxon>Alphaproteobacteria</taxon>
        <taxon>Rhodospirillales</taxon>
        <taxon>Rhodospirillaceae</taxon>
        <taxon>Roseospirillum</taxon>
    </lineage>
</organism>
<dbReference type="GO" id="GO:0022857">
    <property type="term" value="F:transmembrane transporter activity"/>
    <property type="evidence" value="ECO:0007669"/>
    <property type="project" value="InterPro"/>
</dbReference>
<keyword evidence="12" id="KW-1185">Reference proteome</keyword>
<dbReference type="OrthoDB" id="9815029at2"/>
<feature type="transmembrane region" description="Helical" evidence="9">
    <location>
        <begin position="153"/>
        <end position="177"/>
    </location>
</feature>
<evidence type="ECO:0000256" key="2">
    <source>
        <dbReference type="ARBA" id="ARBA00010072"/>
    </source>
</evidence>
<keyword evidence="4" id="KW-1003">Cell membrane</keyword>
<evidence type="ECO:0000256" key="4">
    <source>
        <dbReference type="ARBA" id="ARBA00022475"/>
    </source>
</evidence>
<dbReference type="Gene3D" id="1.10.3720.10">
    <property type="entry name" value="MetI-like"/>
    <property type="match status" value="1"/>
</dbReference>
<dbReference type="CDD" id="cd06261">
    <property type="entry name" value="TM_PBP2"/>
    <property type="match status" value="1"/>
</dbReference>
<feature type="transmembrane region" description="Helical" evidence="9">
    <location>
        <begin position="94"/>
        <end position="112"/>
    </location>
</feature>
<dbReference type="AlphaFoldDB" id="A0A1G7TKB3"/>
<evidence type="ECO:0000259" key="10">
    <source>
        <dbReference type="PROSITE" id="PS50928"/>
    </source>
</evidence>
<keyword evidence="5" id="KW-0997">Cell inner membrane</keyword>
<evidence type="ECO:0000313" key="12">
    <source>
        <dbReference type="Proteomes" id="UP000217076"/>
    </source>
</evidence>
<keyword evidence="7 9" id="KW-1133">Transmembrane helix</keyword>
<dbReference type="PANTHER" id="PTHR30133">
    <property type="entry name" value="CATIONIC AMINO ACID TRANSPORTER, MEMBRANE COMPONENT"/>
    <property type="match status" value="1"/>
</dbReference>
<dbReference type="InterPro" id="IPR000515">
    <property type="entry name" value="MetI-like"/>
</dbReference>
<feature type="domain" description="ABC transmembrane type-1" evidence="10">
    <location>
        <begin position="15"/>
        <end position="216"/>
    </location>
</feature>
<dbReference type="InterPro" id="IPR035906">
    <property type="entry name" value="MetI-like_sf"/>
</dbReference>
<dbReference type="GO" id="GO:0043190">
    <property type="term" value="C:ATP-binding cassette (ABC) transporter complex"/>
    <property type="evidence" value="ECO:0007669"/>
    <property type="project" value="InterPro"/>
</dbReference>
<evidence type="ECO:0000256" key="7">
    <source>
        <dbReference type="ARBA" id="ARBA00022989"/>
    </source>
</evidence>
<dbReference type="PROSITE" id="PS50928">
    <property type="entry name" value="ABC_TM1"/>
    <property type="match status" value="1"/>
</dbReference>
<dbReference type="STRING" id="83401.SAMN05421742_10125"/>
<dbReference type="RefSeq" id="WP_092613907.1">
    <property type="nucleotide sequence ID" value="NZ_FNCV01000001.1"/>
</dbReference>
<sequence>MPDFQGFENQLLAGTWMTLRLAFATLPLGIALGLMGAAARLSRLKVLRGLGTAYVEVFRGLPELLVVLTIYFGASVVLMGLAKRLFDYDGYIELSPFIAGTLALALTFGAYATEVFRGAFQAIPKGQAEAALALGMSRGQVFRRVTLPQTWRLALPGLGNLFLIMMKDTALVSVIGLEELMRKTQFAVGQTKEPFTFYLSAALIYLTLTVVAMALLHLMERRANRGLLPRRAG</sequence>
<evidence type="ECO:0000256" key="6">
    <source>
        <dbReference type="ARBA" id="ARBA00022692"/>
    </source>
</evidence>
<comment type="subcellular location">
    <subcellularLocation>
        <location evidence="1">Cell inner membrane</location>
        <topology evidence="1">Multi-pass membrane protein</topology>
    </subcellularLocation>
    <subcellularLocation>
        <location evidence="9">Cell membrane</location>
        <topology evidence="9">Multi-pass membrane protein</topology>
    </subcellularLocation>
</comment>
<feature type="transmembrane region" description="Helical" evidence="9">
    <location>
        <begin position="197"/>
        <end position="218"/>
    </location>
</feature>
<evidence type="ECO:0000256" key="3">
    <source>
        <dbReference type="ARBA" id="ARBA00022448"/>
    </source>
</evidence>
<dbReference type="InterPro" id="IPR051613">
    <property type="entry name" value="ABC_transp_permease_HisMQ"/>
</dbReference>
<dbReference type="EMBL" id="FNCV01000001">
    <property type="protein sequence ID" value="SDG35766.1"/>
    <property type="molecule type" value="Genomic_DNA"/>
</dbReference>
<dbReference type="Pfam" id="PF00528">
    <property type="entry name" value="BPD_transp_1"/>
    <property type="match status" value="1"/>
</dbReference>
<keyword evidence="6 9" id="KW-0812">Transmembrane</keyword>
<dbReference type="Proteomes" id="UP000217076">
    <property type="component" value="Unassembled WGS sequence"/>
</dbReference>
<feature type="transmembrane region" description="Helical" evidence="9">
    <location>
        <begin position="60"/>
        <end position="82"/>
    </location>
</feature>
<accession>A0A1G7TKB3</accession>
<dbReference type="InterPro" id="IPR010065">
    <property type="entry name" value="AA_ABC_transptr_permease_3TM"/>
</dbReference>
<evidence type="ECO:0000313" key="11">
    <source>
        <dbReference type="EMBL" id="SDG35766.1"/>
    </source>
</evidence>
<keyword evidence="8 9" id="KW-0472">Membrane</keyword>
<evidence type="ECO:0000256" key="8">
    <source>
        <dbReference type="ARBA" id="ARBA00023136"/>
    </source>
</evidence>
<feature type="transmembrane region" description="Helical" evidence="9">
    <location>
        <begin position="20"/>
        <end position="39"/>
    </location>
</feature>
<name>A0A1G7TKB3_9PROT</name>
<dbReference type="PANTHER" id="PTHR30133:SF2">
    <property type="entry name" value="ARGININE ABC TRANSPORTER PERMEASE PROTEIN ARTQ"/>
    <property type="match status" value="1"/>
</dbReference>
<evidence type="ECO:0000256" key="1">
    <source>
        <dbReference type="ARBA" id="ARBA00004429"/>
    </source>
</evidence>
<dbReference type="SUPFAM" id="SSF161098">
    <property type="entry name" value="MetI-like"/>
    <property type="match status" value="1"/>
</dbReference>